<name>H0R0H8_9ACTN</name>
<dbReference type="Gene3D" id="3.50.50.60">
    <property type="entry name" value="FAD/NAD(P)-binding domain"/>
    <property type="match status" value="2"/>
</dbReference>
<keyword evidence="1" id="KW-0560">Oxidoreductase</keyword>
<sequence length="549" mass="61207">MTATATRSKRGRSAAEPVKLDTTVLIIGAGFGGICTGVELKRAGIDDFIIIDRHDGVGGTWKANTYPGVAVDVPAVYYSFSFEPYPKSTRVFPPGAEVMGYANHVVDKYDLRRHLQLSNTATRGEWDPENHVWRVELNHGERTITARFIVPALGFLEVPKMPDIPGLDKFKGKVVHSARWDHDYNYDGKKIAVIGTGASALQLIPEMAKIASHLTVFQRTPIWVGPKPDFPIRWGGDQIMSVPFIRKAIRVVVSLGLDVALGGAIAYSKPLQRMAPKVRPLVVLGARIYYAVMVRDRKLASQLSPQYMIGCKRPSLSNKYLPTFKRKNVDLVTDSMTEVTEKGIVTADGKHHDIDVLVCATGFHVGEHKYTPEFPALGRGGVDLGDFWDQNRFQAYQGVSAPGWPNGFLIDGPYGYSPNSQIAAIECTAAHARRAIVEALDRGATCVEVKQEPHNDYFEQCVSRLNDTDWAQKLCAGTNTYYINYQGDILLRPSMMAEAWLRNKYFPHEHYNYTAWQDGEEREMPSRRGGLSKAIDAVKTYPARKVFTR</sequence>
<evidence type="ECO:0000313" key="2">
    <source>
        <dbReference type="Proteomes" id="UP000035034"/>
    </source>
</evidence>
<dbReference type="OrthoDB" id="5168853at2"/>
<dbReference type="STRING" id="1077974.GOEFS_059_00130"/>
<dbReference type="SUPFAM" id="SSF51905">
    <property type="entry name" value="FAD/NAD(P)-binding domain"/>
    <property type="match status" value="1"/>
</dbReference>
<gene>
    <name evidence="1" type="ORF">GOEFS_059_00130</name>
</gene>
<accession>H0R0H8</accession>
<reference evidence="1 2" key="1">
    <citation type="submission" date="2011-12" db="EMBL/GenBank/DDBJ databases">
        <title>Whole genome shotgun sequence of Gordonia effusa NBRC 100432.</title>
        <authorList>
            <person name="Yoshida I."/>
            <person name="Takarada H."/>
            <person name="Hosoyama A."/>
            <person name="Tsuchikane K."/>
            <person name="Katsumata H."/>
            <person name="Yamazaki S."/>
            <person name="Fujita N."/>
        </authorList>
    </citation>
    <scope>NUCLEOTIDE SEQUENCE [LARGE SCALE GENOMIC DNA]</scope>
    <source>
        <strain evidence="1 2">NBRC 100432</strain>
    </source>
</reference>
<keyword evidence="1" id="KW-0503">Monooxygenase</keyword>
<dbReference type="GO" id="GO:0004497">
    <property type="term" value="F:monooxygenase activity"/>
    <property type="evidence" value="ECO:0007669"/>
    <property type="project" value="UniProtKB-KW"/>
</dbReference>
<evidence type="ECO:0000313" key="1">
    <source>
        <dbReference type="EMBL" id="GAB18579.1"/>
    </source>
</evidence>
<dbReference type="EMBL" id="BAEH01000059">
    <property type="protein sequence ID" value="GAB18579.1"/>
    <property type="molecule type" value="Genomic_DNA"/>
</dbReference>
<dbReference type="PANTHER" id="PTHR42877">
    <property type="entry name" value="L-ORNITHINE N(5)-MONOOXYGENASE-RELATED"/>
    <property type="match status" value="1"/>
</dbReference>
<proteinExistence type="predicted"/>
<dbReference type="Pfam" id="PF13738">
    <property type="entry name" value="Pyr_redox_3"/>
    <property type="match status" value="1"/>
</dbReference>
<keyword evidence="2" id="KW-1185">Reference proteome</keyword>
<dbReference type="eggNOG" id="COG2072">
    <property type="taxonomic scope" value="Bacteria"/>
</dbReference>
<organism evidence="1 2">
    <name type="scientific">Gordonia effusa NBRC 100432</name>
    <dbReference type="NCBI Taxonomy" id="1077974"/>
    <lineage>
        <taxon>Bacteria</taxon>
        <taxon>Bacillati</taxon>
        <taxon>Actinomycetota</taxon>
        <taxon>Actinomycetes</taxon>
        <taxon>Mycobacteriales</taxon>
        <taxon>Gordoniaceae</taxon>
        <taxon>Gordonia</taxon>
    </lineage>
</organism>
<dbReference type="InterPro" id="IPR036188">
    <property type="entry name" value="FAD/NAD-bd_sf"/>
</dbReference>
<dbReference type="Proteomes" id="UP000035034">
    <property type="component" value="Unassembled WGS sequence"/>
</dbReference>
<comment type="caution">
    <text evidence="1">The sequence shown here is derived from an EMBL/GenBank/DDBJ whole genome shotgun (WGS) entry which is preliminary data.</text>
</comment>
<dbReference type="RefSeq" id="WP_007317915.1">
    <property type="nucleotide sequence ID" value="NZ_BAEH01000059.1"/>
</dbReference>
<dbReference type="PANTHER" id="PTHR42877:SF4">
    <property type="entry name" value="FAD_NAD(P)-BINDING DOMAIN-CONTAINING PROTEIN-RELATED"/>
    <property type="match status" value="1"/>
</dbReference>
<protein>
    <submittedName>
        <fullName evidence="1">Putative flavin-containing monooxygenase</fullName>
    </submittedName>
</protein>
<dbReference type="InterPro" id="IPR051209">
    <property type="entry name" value="FAD-bind_Monooxygenase_sf"/>
</dbReference>
<dbReference type="AlphaFoldDB" id="H0R0H8"/>
<dbReference type="PRINTS" id="PR00469">
    <property type="entry name" value="PNDRDTASEII"/>
</dbReference>